<evidence type="ECO:0000313" key="4">
    <source>
        <dbReference type="EMBL" id="KAJ8548110.1"/>
    </source>
</evidence>
<keyword evidence="1" id="KW-0175">Coiled coil</keyword>
<dbReference type="PANTHER" id="PTHR34360:SF8">
    <property type="entry name" value="TROPOMYOSIN-LIKE"/>
    <property type="match status" value="1"/>
</dbReference>
<feature type="coiled-coil region" evidence="1">
    <location>
        <begin position="47"/>
        <end position="201"/>
    </location>
</feature>
<feature type="signal peptide" evidence="3">
    <location>
        <begin position="1"/>
        <end position="28"/>
    </location>
</feature>
<feature type="transmembrane region" description="Helical" evidence="2">
    <location>
        <begin position="394"/>
        <end position="414"/>
    </location>
</feature>
<organism evidence="4 5">
    <name type="scientific">Anisodus acutangulus</name>
    <dbReference type="NCBI Taxonomy" id="402998"/>
    <lineage>
        <taxon>Eukaryota</taxon>
        <taxon>Viridiplantae</taxon>
        <taxon>Streptophyta</taxon>
        <taxon>Embryophyta</taxon>
        <taxon>Tracheophyta</taxon>
        <taxon>Spermatophyta</taxon>
        <taxon>Magnoliopsida</taxon>
        <taxon>eudicotyledons</taxon>
        <taxon>Gunneridae</taxon>
        <taxon>Pentapetalae</taxon>
        <taxon>asterids</taxon>
        <taxon>lamiids</taxon>
        <taxon>Solanales</taxon>
        <taxon>Solanaceae</taxon>
        <taxon>Solanoideae</taxon>
        <taxon>Hyoscyameae</taxon>
        <taxon>Anisodus</taxon>
    </lineage>
</organism>
<gene>
    <name evidence="4" type="ORF">K7X08_021346</name>
</gene>
<dbReference type="AlphaFoldDB" id="A0A9Q1LZ83"/>
<feature type="chain" id="PRO_5040387205" evidence="3">
    <location>
        <begin position="29"/>
        <end position="470"/>
    </location>
</feature>
<keyword evidence="3" id="KW-0732">Signal</keyword>
<evidence type="ECO:0000313" key="5">
    <source>
        <dbReference type="Proteomes" id="UP001152561"/>
    </source>
</evidence>
<proteinExistence type="predicted"/>
<keyword evidence="2" id="KW-1133">Transmembrane helix</keyword>
<accession>A0A9Q1LZ83</accession>
<dbReference type="Gene3D" id="1.10.287.1490">
    <property type="match status" value="1"/>
</dbReference>
<comment type="caution">
    <text evidence="4">The sequence shown here is derived from an EMBL/GenBank/DDBJ whole genome shotgun (WGS) entry which is preliminary data.</text>
</comment>
<name>A0A9Q1LZ83_9SOLA</name>
<dbReference type="EMBL" id="JAJAGQ010000012">
    <property type="protein sequence ID" value="KAJ8548110.1"/>
    <property type="molecule type" value="Genomic_DNA"/>
</dbReference>
<dbReference type="Proteomes" id="UP001152561">
    <property type="component" value="Unassembled WGS sequence"/>
</dbReference>
<protein>
    <submittedName>
        <fullName evidence="4">Uncharacterized protein</fullName>
    </submittedName>
</protein>
<reference evidence="5" key="1">
    <citation type="journal article" date="2023" name="Proc. Natl. Acad. Sci. U.S.A.">
        <title>Genomic and structural basis for evolution of tropane alkaloid biosynthesis.</title>
        <authorList>
            <person name="Wanga Y.-J."/>
            <person name="Taina T."/>
            <person name="Yua J.-Y."/>
            <person name="Lia J."/>
            <person name="Xua B."/>
            <person name="Chenc J."/>
            <person name="D'Auriad J.C."/>
            <person name="Huanga J.-P."/>
            <person name="Huanga S.-X."/>
        </authorList>
    </citation>
    <scope>NUCLEOTIDE SEQUENCE [LARGE SCALE GENOMIC DNA]</scope>
    <source>
        <strain evidence="5">cv. KIB-2019</strain>
    </source>
</reference>
<dbReference type="PANTHER" id="PTHR34360">
    <property type="entry name" value="OS08G0519400 PROTEIN"/>
    <property type="match status" value="1"/>
</dbReference>
<evidence type="ECO:0000256" key="1">
    <source>
        <dbReference type="SAM" id="Coils"/>
    </source>
</evidence>
<keyword evidence="2" id="KW-0812">Transmembrane</keyword>
<dbReference type="SUPFAM" id="SSF58113">
    <property type="entry name" value="Apolipoprotein A-I"/>
    <property type="match status" value="1"/>
</dbReference>
<evidence type="ECO:0000256" key="3">
    <source>
        <dbReference type="SAM" id="SignalP"/>
    </source>
</evidence>
<evidence type="ECO:0000256" key="2">
    <source>
        <dbReference type="SAM" id="Phobius"/>
    </source>
</evidence>
<keyword evidence="2" id="KW-0472">Membrane</keyword>
<sequence>MAKSLRVMFFTIFVFIALIFITEIKTEAVDDEVEVVQSHDVSSSAELDNLQSKIQSLESNVETTALELKRKDEVIADKEDMIKEKSERIASLLAQIASLQKKSTLDAEEQVKKALARVSQLENQVETVKKEVDTKNKEKKELGTQVNEAEKRVTELNSKIEKLQKTVDEQKEKFRKTERALQIAEEEMIRARSEATSKAQQLGEVHGAWLPPWLAVRLTHFQFLLEKHWEEHGKPAMDIVIQKATEKKAQAETWAAPHVETIKTQWIPVAKEKWLVISTTAEPHVQSLTTRALEIYETSKGTVTPHIVKVQELATPHVQEIKKFSRPYIDQVATAAKPHVEKVRVAAKPYTEVAVHHYGKFLESATTYHNQLQGTVKEKLENNDLTRFLATKELVWFAASALLALPIIILFKILSAIFCTKAKESDHTGDSPSSRRKAKRGHPDNSQIWLYFAPWALGAFSPSTHSFVCL</sequence>
<dbReference type="Gene3D" id="1.20.120.20">
    <property type="entry name" value="Apolipoprotein"/>
    <property type="match status" value="1"/>
</dbReference>
<keyword evidence="5" id="KW-1185">Reference proteome</keyword>
<dbReference type="OrthoDB" id="2017695at2759"/>